<proteinExistence type="predicted"/>
<keyword evidence="3" id="KW-1185">Reference proteome</keyword>
<protein>
    <submittedName>
        <fullName evidence="2">Uncharacterized protein</fullName>
    </submittedName>
</protein>
<dbReference type="Proteomes" id="UP000708208">
    <property type="component" value="Unassembled WGS sequence"/>
</dbReference>
<gene>
    <name evidence="2" type="ORF">AFUS01_LOCUS17078</name>
</gene>
<evidence type="ECO:0000313" key="3">
    <source>
        <dbReference type="Proteomes" id="UP000708208"/>
    </source>
</evidence>
<reference evidence="2" key="1">
    <citation type="submission" date="2021-06" db="EMBL/GenBank/DDBJ databases">
        <authorList>
            <person name="Hodson N. C."/>
            <person name="Mongue J. A."/>
            <person name="Jaron S. K."/>
        </authorList>
    </citation>
    <scope>NUCLEOTIDE SEQUENCE</scope>
</reference>
<sequence>TSQRIAYYGTLSLSAQNSPTRHLRSISATNPPTHFLSPSHIRAPRRNSSPIAHNVVLTGCNRALSPNMLDLNSYPVQPPYWDAESQQYFYSYDQDSNHASPRRTRKSPSRASAVGGNVALSVSATASPAKRSPLAASALHPMTFTTGGTSTRKMTDYSNLFLPQAPKVKTTLLDSLNSSSSPKEKGDDILRVSQKEDEFLVTLKGDIPTIQTTPSDEEDEPRATLPLDDFLQISQPNLIVSDKSEILSAETTDREEKHVTEVK</sequence>
<evidence type="ECO:0000313" key="2">
    <source>
        <dbReference type="EMBL" id="CAG7728288.1"/>
    </source>
</evidence>
<dbReference type="AlphaFoldDB" id="A0A8J2JVM6"/>
<feature type="region of interest" description="Disordered" evidence="1">
    <location>
        <begin position="94"/>
        <end position="114"/>
    </location>
</feature>
<dbReference type="EMBL" id="CAJVCH010161301">
    <property type="protein sequence ID" value="CAG7728288.1"/>
    <property type="molecule type" value="Genomic_DNA"/>
</dbReference>
<feature type="non-terminal residue" evidence="2">
    <location>
        <position position="263"/>
    </location>
</feature>
<evidence type="ECO:0000256" key="1">
    <source>
        <dbReference type="SAM" id="MobiDB-lite"/>
    </source>
</evidence>
<organism evidence="2 3">
    <name type="scientific">Allacma fusca</name>
    <dbReference type="NCBI Taxonomy" id="39272"/>
    <lineage>
        <taxon>Eukaryota</taxon>
        <taxon>Metazoa</taxon>
        <taxon>Ecdysozoa</taxon>
        <taxon>Arthropoda</taxon>
        <taxon>Hexapoda</taxon>
        <taxon>Collembola</taxon>
        <taxon>Symphypleona</taxon>
        <taxon>Sminthuridae</taxon>
        <taxon>Allacma</taxon>
    </lineage>
</organism>
<comment type="caution">
    <text evidence="2">The sequence shown here is derived from an EMBL/GenBank/DDBJ whole genome shotgun (WGS) entry which is preliminary data.</text>
</comment>
<accession>A0A8J2JVM6</accession>
<name>A0A8J2JVM6_9HEXA</name>